<keyword evidence="5" id="KW-0808">Transferase</keyword>
<evidence type="ECO:0000256" key="2">
    <source>
        <dbReference type="ARBA" id="ARBA00004127"/>
    </source>
</evidence>
<dbReference type="GO" id="GO:0012505">
    <property type="term" value="C:endomembrane system"/>
    <property type="evidence" value="ECO:0007669"/>
    <property type="project" value="UniProtKB-SubCell"/>
</dbReference>
<evidence type="ECO:0000256" key="10">
    <source>
        <dbReference type="ARBA" id="ARBA00022786"/>
    </source>
</evidence>
<keyword evidence="8" id="KW-0732">Signal</keyword>
<dbReference type="GO" id="GO:0061630">
    <property type="term" value="F:ubiquitin protein ligase activity"/>
    <property type="evidence" value="ECO:0007669"/>
    <property type="project" value="UniProtKB-EC"/>
</dbReference>
<sequence length="457" mass="52517">MFEFTERSGHLLFQIVNKPTPLTNIDVVQGEMVLRNGIWTTDKTQHFVLQGLYFWNPGDLFLIANPVHSKHGASPIIQDFMLTLKNDSTVHDAIAQAGSIPKLLAATNSSAAAAGMNQCYFQILFKAKPSPFQLDKATRNGDDDDAAKPIMDVKGIMHSPNCDSVLVAEVSSIQFDTYYRKATNYVIMGVAKVSLLTIGAQAVMDSYLCLIHLTAGIVIESVFNPYATAAFFKFVLFSIFEMRYLLLIFKARNPETFAAGWRAVRRKLGQLYIRFYTVIFTGFVVVYYFHGMFYLGLFMLYSIWIPQIFCNATQFHRNALLKKYVVGMTLTRLCIPMYFYGCPYNFLHVQPNYNLLSWLAAYLLLQVFVLFTQDLLGPRWFLPRRFLPDKYDYQRPVHVDAEQGESKECVICMSVVLPNQRDYMVTPCNHLFHQNCLEQWMEFKMECPTCRRPLPYP</sequence>
<accession>L8GD19</accession>
<evidence type="ECO:0000256" key="1">
    <source>
        <dbReference type="ARBA" id="ARBA00000900"/>
    </source>
</evidence>
<evidence type="ECO:0000256" key="15">
    <source>
        <dbReference type="SAM" id="Phobius"/>
    </source>
</evidence>
<evidence type="ECO:0000313" key="18">
    <source>
        <dbReference type="Proteomes" id="UP000011083"/>
    </source>
</evidence>
<keyword evidence="12 15" id="KW-1133">Transmembrane helix</keyword>
<evidence type="ECO:0000256" key="3">
    <source>
        <dbReference type="ARBA" id="ARBA00004906"/>
    </source>
</evidence>
<evidence type="ECO:0000256" key="6">
    <source>
        <dbReference type="ARBA" id="ARBA00022692"/>
    </source>
</evidence>
<dbReference type="SUPFAM" id="SSF57850">
    <property type="entry name" value="RING/U-box"/>
    <property type="match status" value="1"/>
</dbReference>
<evidence type="ECO:0000256" key="5">
    <source>
        <dbReference type="ARBA" id="ARBA00022679"/>
    </source>
</evidence>
<dbReference type="KEGG" id="acan:ACA1_103190"/>
<dbReference type="SMART" id="SM00744">
    <property type="entry name" value="RINGv"/>
    <property type="match status" value="1"/>
</dbReference>
<keyword evidence="13 15" id="KW-0472">Membrane</keyword>
<dbReference type="InterPro" id="IPR013083">
    <property type="entry name" value="Znf_RING/FYVE/PHD"/>
</dbReference>
<keyword evidence="6 15" id="KW-0812">Transmembrane</keyword>
<dbReference type="GO" id="GO:0008270">
    <property type="term" value="F:zinc ion binding"/>
    <property type="evidence" value="ECO:0007669"/>
    <property type="project" value="UniProtKB-KW"/>
</dbReference>
<feature type="transmembrane region" description="Helical" evidence="15">
    <location>
        <begin position="271"/>
        <end position="289"/>
    </location>
</feature>
<dbReference type="Pfam" id="PF11145">
    <property type="entry name" value="DUF2921"/>
    <property type="match status" value="1"/>
</dbReference>
<dbReference type="EC" id="2.3.2.27" evidence="4"/>
<dbReference type="AlphaFoldDB" id="L8GD19"/>
<dbReference type="Gene3D" id="3.30.40.10">
    <property type="entry name" value="Zinc/RING finger domain, C3HC4 (zinc finger)"/>
    <property type="match status" value="1"/>
</dbReference>
<dbReference type="InterPro" id="IPR021319">
    <property type="entry name" value="DUF2921"/>
</dbReference>
<feature type="transmembrane region" description="Helical" evidence="15">
    <location>
        <begin position="324"/>
        <end position="341"/>
    </location>
</feature>
<evidence type="ECO:0000259" key="16">
    <source>
        <dbReference type="PROSITE" id="PS50089"/>
    </source>
</evidence>
<dbReference type="SMART" id="SM00184">
    <property type="entry name" value="RING"/>
    <property type="match status" value="1"/>
</dbReference>
<comment type="catalytic activity">
    <reaction evidence="1">
        <text>S-ubiquitinyl-[E2 ubiquitin-conjugating enzyme]-L-cysteine + [acceptor protein]-L-lysine = [E2 ubiquitin-conjugating enzyme]-L-cysteine + N(6)-ubiquitinyl-[acceptor protein]-L-lysine.</text>
        <dbReference type="EC" id="2.3.2.27"/>
    </reaction>
</comment>
<protein>
    <recommendedName>
        <fullName evidence="4">RING-type E3 ubiquitin transferase</fullName>
        <ecNumber evidence="4">2.3.2.27</ecNumber>
    </recommendedName>
</protein>
<evidence type="ECO:0000256" key="12">
    <source>
        <dbReference type="ARBA" id="ARBA00022989"/>
    </source>
</evidence>
<name>L8GD19_ACACF</name>
<dbReference type="InterPro" id="IPR001841">
    <property type="entry name" value="Znf_RING"/>
</dbReference>
<evidence type="ECO:0000256" key="11">
    <source>
        <dbReference type="ARBA" id="ARBA00022833"/>
    </source>
</evidence>
<dbReference type="PROSITE" id="PS50089">
    <property type="entry name" value="ZF_RING_2"/>
    <property type="match status" value="1"/>
</dbReference>
<dbReference type="RefSeq" id="XP_004332975.1">
    <property type="nucleotide sequence ID" value="XM_004332927.1"/>
</dbReference>
<dbReference type="InterPro" id="IPR050731">
    <property type="entry name" value="HRD1_E3_ubiq-ligases"/>
</dbReference>
<comment type="pathway">
    <text evidence="3">Protein modification; protein ubiquitination.</text>
</comment>
<feature type="transmembrane region" description="Helical" evidence="15">
    <location>
        <begin position="353"/>
        <end position="376"/>
    </location>
</feature>
<keyword evidence="7" id="KW-0479">Metal-binding</keyword>
<evidence type="ECO:0000256" key="8">
    <source>
        <dbReference type="ARBA" id="ARBA00022729"/>
    </source>
</evidence>
<dbReference type="Pfam" id="PF13639">
    <property type="entry name" value="zf-RING_2"/>
    <property type="match status" value="1"/>
</dbReference>
<gene>
    <name evidence="17" type="ORF">ACA1_103190</name>
</gene>
<evidence type="ECO:0000256" key="7">
    <source>
        <dbReference type="ARBA" id="ARBA00022723"/>
    </source>
</evidence>
<evidence type="ECO:0000256" key="4">
    <source>
        <dbReference type="ARBA" id="ARBA00012483"/>
    </source>
</evidence>
<reference evidence="17 18" key="1">
    <citation type="journal article" date="2013" name="Genome Biol.">
        <title>Genome of Acanthamoeba castellanii highlights extensive lateral gene transfer and early evolution of tyrosine kinase signaling.</title>
        <authorList>
            <person name="Clarke M."/>
            <person name="Lohan A.J."/>
            <person name="Liu B."/>
            <person name="Lagkouvardos I."/>
            <person name="Roy S."/>
            <person name="Zafar N."/>
            <person name="Bertelli C."/>
            <person name="Schilde C."/>
            <person name="Kianianmomeni A."/>
            <person name="Burglin T.R."/>
            <person name="Frech C."/>
            <person name="Turcotte B."/>
            <person name="Kopec K.O."/>
            <person name="Synnott J.M."/>
            <person name="Choo C."/>
            <person name="Paponov I."/>
            <person name="Finkler A."/>
            <person name="Soon Heng Tan C."/>
            <person name="Hutchins A.P."/>
            <person name="Weinmeier T."/>
            <person name="Rattei T."/>
            <person name="Chu J.S."/>
            <person name="Gimenez G."/>
            <person name="Irimia M."/>
            <person name="Rigden D.J."/>
            <person name="Fitzpatrick D.A."/>
            <person name="Lorenzo-Morales J."/>
            <person name="Bateman A."/>
            <person name="Chiu C.H."/>
            <person name="Tang P."/>
            <person name="Hegemann P."/>
            <person name="Fromm H."/>
            <person name="Raoult D."/>
            <person name="Greub G."/>
            <person name="Miranda-Saavedra D."/>
            <person name="Chen N."/>
            <person name="Nash P."/>
            <person name="Ginger M.L."/>
            <person name="Horn M."/>
            <person name="Schaap P."/>
            <person name="Caler L."/>
            <person name="Loftus B."/>
        </authorList>
    </citation>
    <scope>NUCLEOTIDE SEQUENCE [LARGE SCALE GENOMIC DNA]</scope>
    <source>
        <strain evidence="17 18">Neff</strain>
    </source>
</reference>
<evidence type="ECO:0000256" key="9">
    <source>
        <dbReference type="ARBA" id="ARBA00022771"/>
    </source>
</evidence>
<keyword evidence="9 14" id="KW-0863">Zinc-finger</keyword>
<dbReference type="STRING" id="1257118.L8GD19"/>
<dbReference type="EMBL" id="KB008169">
    <property type="protein sequence ID" value="ELR10962.1"/>
    <property type="molecule type" value="Genomic_DNA"/>
</dbReference>
<dbReference type="CDD" id="cd23117">
    <property type="entry name" value="RING-H2_TUL1-like"/>
    <property type="match status" value="1"/>
</dbReference>
<keyword evidence="10" id="KW-0833">Ubl conjugation pathway</keyword>
<feature type="domain" description="RING-type" evidence="16">
    <location>
        <begin position="409"/>
        <end position="451"/>
    </location>
</feature>
<dbReference type="InterPro" id="IPR011016">
    <property type="entry name" value="Znf_RING-CH"/>
</dbReference>
<dbReference type="Proteomes" id="UP000011083">
    <property type="component" value="Unassembled WGS sequence"/>
</dbReference>
<dbReference type="VEuPathDB" id="AmoebaDB:ACA1_103190"/>
<keyword evidence="18" id="KW-1185">Reference proteome</keyword>
<keyword evidence="11" id="KW-0862">Zinc</keyword>
<evidence type="ECO:0000256" key="14">
    <source>
        <dbReference type="PROSITE-ProRule" id="PRU00175"/>
    </source>
</evidence>
<dbReference type="GO" id="GO:0043161">
    <property type="term" value="P:proteasome-mediated ubiquitin-dependent protein catabolic process"/>
    <property type="evidence" value="ECO:0007669"/>
    <property type="project" value="TreeGrafter"/>
</dbReference>
<evidence type="ECO:0000313" key="17">
    <source>
        <dbReference type="EMBL" id="ELR10962.1"/>
    </source>
</evidence>
<dbReference type="GeneID" id="14911402"/>
<evidence type="ECO:0000256" key="13">
    <source>
        <dbReference type="ARBA" id="ARBA00023136"/>
    </source>
</evidence>
<comment type="subcellular location">
    <subcellularLocation>
        <location evidence="2">Endomembrane system</location>
        <topology evidence="2">Multi-pass membrane protein</topology>
    </subcellularLocation>
</comment>
<dbReference type="PANTHER" id="PTHR22763">
    <property type="entry name" value="RING ZINC FINGER PROTEIN"/>
    <property type="match status" value="1"/>
</dbReference>
<organism evidence="17 18">
    <name type="scientific">Acanthamoeba castellanii (strain ATCC 30010 / Neff)</name>
    <dbReference type="NCBI Taxonomy" id="1257118"/>
    <lineage>
        <taxon>Eukaryota</taxon>
        <taxon>Amoebozoa</taxon>
        <taxon>Discosea</taxon>
        <taxon>Longamoebia</taxon>
        <taxon>Centramoebida</taxon>
        <taxon>Acanthamoebidae</taxon>
        <taxon>Acanthamoeba</taxon>
    </lineage>
</organism>
<dbReference type="PANTHER" id="PTHR22763:SF162">
    <property type="entry name" value="TRANSMEMBRANE E3 UBIQUITIN-PROTEIN LIGASE 1"/>
    <property type="match status" value="1"/>
</dbReference>
<proteinExistence type="predicted"/>
<dbReference type="OrthoDB" id="9984778at2759"/>
<dbReference type="OMA" id="KENDYMI"/>